<dbReference type="PRINTS" id="PR00038">
    <property type="entry name" value="HTHLUXR"/>
</dbReference>
<dbReference type="Pfam" id="PF00196">
    <property type="entry name" value="GerE"/>
    <property type="match status" value="1"/>
</dbReference>
<dbReference type="PROSITE" id="PS50043">
    <property type="entry name" value="HTH_LUXR_2"/>
    <property type="match status" value="1"/>
</dbReference>
<evidence type="ECO:0000313" key="4">
    <source>
        <dbReference type="EMBL" id="OXR44724.1"/>
    </source>
</evidence>
<dbReference type="Pfam" id="PF13191">
    <property type="entry name" value="AAA_16"/>
    <property type="match status" value="1"/>
</dbReference>
<evidence type="ECO:0000259" key="3">
    <source>
        <dbReference type="PROSITE" id="PS50043"/>
    </source>
</evidence>
<comment type="caution">
    <text evidence="4">The sequence shown here is derived from an EMBL/GenBank/DDBJ whole genome shotgun (WGS) entry which is preliminary data.</text>
</comment>
<dbReference type="Gene3D" id="3.40.50.300">
    <property type="entry name" value="P-loop containing nucleotide triphosphate hydrolases"/>
    <property type="match status" value="1"/>
</dbReference>
<dbReference type="InterPro" id="IPR036388">
    <property type="entry name" value="WH-like_DNA-bd_sf"/>
</dbReference>
<keyword evidence="5" id="KW-1185">Reference proteome</keyword>
<dbReference type="Gene3D" id="1.10.10.10">
    <property type="entry name" value="Winged helix-like DNA-binding domain superfamily/Winged helix DNA-binding domain"/>
    <property type="match status" value="1"/>
</dbReference>
<dbReference type="AlphaFoldDB" id="A0A231H720"/>
<dbReference type="InterPro" id="IPR000792">
    <property type="entry name" value="Tscrpt_reg_LuxR_C"/>
</dbReference>
<sequence>MAVWKWPLVGRDAELAFISAAMRGRDHSQPGVVIAGPPGVGKTRLAREALAKAVRSGARERWVVGTKSGRSVPLGALSRHLQEDGAASEPGRPAIPAARALAARIEGRRVVVGVDDAHLLDEQSAMAVQQLVLTGTTPVVMTLGTTERAPDAITSLWKDGYLERLDLLPLSLREVTALLETVLGGELERSSAERLWRLAGGTVLFLRLLVTAEREAGRLRLDSGVWRWSGDIGLPTTLTCLIEAQMGALDPLVREVADILAIEEPLTVSALEELAGRRAIEQAEERGLVTVQLRDGQGMSVRLAHPLYGEVRRDRTGTLQAVRLRGRIAQALARPPYTSAARLRAAVLTMQSDLPPQPALFLDGARIALSRGDAKLCAQLAGAAATAGSGLPARWLRAHALAMNGDGAQAEHELAALAEVGDDAQRARVAIDRVTNMFWSLGRVGDAERIRAQARTSITDRDAQQSLIALGAVLDLCRAHPRVAARAARGVLDSGCADPAAVAPACYALVGALGVLGRTDRIGPFADRGAIAARSHETSILPIAVHMEHVHALVNAGYLPRAQALAADVRAMAADAPAPIRTAAMFVDGRVALRCGRLAEALRALREATSGLGGRDAFGMRYACRVALAQAFALTGDAGGAAEAMAAAEAARHPGYSFLDPELMRVRAWVVATGQQQPSAGAIAIAHEAADLAAKNAQLSLEVLALHTAVQFGDISCAERLSRLASSVDGPRAPAAARQAAALTDRDGAALDEVSAEFERYGDLLAAADCAAQAASAHAYRGMRVSALASAARARRIATECGAHTPAIRAITAIDARLTDRQREIATLIGQGLTNQQIADRLIVSVRTVEGHIYRAGRQLGVNTREALAAIVCGR</sequence>
<dbReference type="SMART" id="SM00421">
    <property type="entry name" value="HTH_LUXR"/>
    <property type="match status" value="1"/>
</dbReference>
<accession>A0A231H720</accession>
<gene>
    <name evidence="4" type="ORF">B7C42_03518</name>
</gene>
<name>A0A231H720_9NOCA</name>
<evidence type="ECO:0000256" key="1">
    <source>
        <dbReference type="ARBA" id="ARBA00022741"/>
    </source>
</evidence>
<dbReference type="InterPro" id="IPR016032">
    <property type="entry name" value="Sig_transdc_resp-reg_C-effctor"/>
</dbReference>
<dbReference type="EMBL" id="NGAF01000006">
    <property type="protein sequence ID" value="OXR44724.1"/>
    <property type="molecule type" value="Genomic_DNA"/>
</dbReference>
<organism evidence="4 5">
    <name type="scientific">Nocardia cerradoensis</name>
    <dbReference type="NCBI Taxonomy" id="85688"/>
    <lineage>
        <taxon>Bacteria</taxon>
        <taxon>Bacillati</taxon>
        <taxon>Actinomycetota</taxon>
        <taxon>Actinomycetes</taxon>
        <taxon>Mycobacteriales</taxon>
        <taxon>Nocardiaceae</taxon>
        <taxon>Nocardia</taxon>
    </lineage>
</organism>
<dbReference type="GO" id="GO:0003677">
    <property type="term" value="F:DNA binding"/>
    <property type="evidence" value="ECO:0007669"/>
    <property type="project" value="InterPro"/>
</dbReference>
<dbReference type="GO" id="GO:0004016">
    <property type="term" value="F:adenylate cyclase activity"/>
    <property type="evidence" value="ECO:0007669"/>
    <property type="project" value="TreeGrafter"/>
</dbReference>
<dbReference type="SUPFAM" id="SSF46894">
    <property type="entry name" value="C-terminal effector domain of the bipartite response regulators"/>
    <property type="match status" value="1"/>
</dbReference>
<dbReference type="GO" id="GO:0006355">
    <property type="term" value="P:regulation of DNA-templated transcription"/>
    <property type="evidence" value="ECO:0007669"/>
    <property type="project" value="InterPro"/>
</dbReference>
<keyword evidence="2" id="KW-0067">ATP-binding</keyword>
<dbReference type="InterPro" id="IPR041664">
    <property type="entry name" value="AAA_16"/>
</dbReference>
<dbReference type="Proteomes" id="UP000215506">
    <property type="component" value="Unassembled WGS sequence"/>
</dbReference>
<dbReference type="PANTHER" id="PTHR16305:SF28">
    <property type="entry name" value="GUANYLATE CYCLASE DOMAIN-CONTAINING PROTEIN"/>
    <property type="match status" value="1"/>
</dbReference>
<dbReference type="InterPro" id="IPR027417">
    <property type="entry name" value="P-loop_NTPase"/>
</dbReference>
<proteinExistence type="predicted"/>
<reference evidence="4 5" key="1">
    <citation type="submission" date="2017-07" db="EMBL/GenBank/DDBJ databases">
        <title>First draft Genome Sequence of Nocardia cerradoensis isolated from human infection.</title>
        <authorList>
            <person name="Carrasco G."/>
        </authorList>
    </citation>
    <scope>NUCLEOTIDE SEQUENCE [LARGE SCALE GENOMIC DNA]</scope>
    <source>
        <strain evidence="4 5">CNM20130759</strain>
    </source>
</reference>
<protein>
    <recommendedName>
        <fullName evidence="3">HTH luxR-type domain-containing protein</fullName>
    </recommendedName>
</protein>
<dbReference type="PANTHER" id="PTHR16305">
    <property type="entry name" value="TESTICULAR SOLUBLE ADENYLYL CYCLASE"/>
    <property type="match status" value="1"/>
</dbReference>
<evidence type="ECO:0000256" key="2">
    <source>
        <dbReference type="ARBA" id="ARBA00022840"/>
    </source>
</evidence>
<dbReference type="SUPFAM" id="SSF52540">
    <property type="entry name" value="P-loop containing nucleoside triphosphate hydrolases"/>
    <property type="match status" value="1"/>
</dbReference>
<keyword evidence="1" id="KW-0547">Nucleotide-binding</keyword>
<evidence type="ECO:0000313" key="5">
    <source>
        <dbReference type="Proteomes" id="UP000215506"/>
    </source>
</evidence>
<dbReference type="GO" id="GO:0005524">
    <property type="term" value="F:ATP binding"/>
    <property type="evidence" value="ECO:0007669"/>
    <property type="project" value="UniProtKB-KW"/>
</dbReference>
<dbReference type="CDD" id="cd06170">
    <property type="entry name" value="LuxR_C_like"/>
    <property type="match status" value="1"/>
</dbReference>
<dbReference type="GO" id="GO:0005737">
    <property type="term" value="C:cytoplasm"/>
    <property type="evidence" value="ECO:0007669"/>
    <property type="project" value="TreeGrafter"/>
</dbReference>
<feature type="domain" description="HTH luxR-type" evidence="3">
    <location>
        <begin position="811"/>
        <end position="875"/>
    </location>
</feature>